<keyword evidence="2" id="KW-0732">Signal</keyword>
<dbReference type="Gene3D" id="2.60.110.10">
    <property type="entry name" value="Thaumatin"/>
    <property type="match status" value="1"/>
</dbReference>
<evidence type="ECO:0000313" key="3">
    <source>
        <dbReference type="EMBL" id="OEL18066.1"/>
    </source>
</evidence>
<dbReference type="PANTHER" id="PTHR31048">
    <property type="entry name" value="OS03G0233200 PROTEIN"/>
    <property type="match status" value="1"/>
</dbReference>
<sequence>MASPVASSVLCLLLVAFFAAGASAVSFTIKNNCNFTVWPAAPPFGGNVERLNPGQTGTVNVPIAFASQSGRIWGRTGCSFDKDGHGQCATGDCGGLSCSTSSGKPPVTLAEYTIAGGGATNDYYDISVIDGFNLPMDFSCSTGVKLRCRNPSCPDAYHNPNEPNKTHACSGDSNYDVTFCP</sequence>
<dbReference type="PIRSF" id="PIRSF002703">
    <property type="entry name" value="Thaumatin"/>
    <property type="match status" value="1"/>
</dbReference>
<dbReference type="STRING" id="888268.A0A1E5UYU1"/>
<feature type="signal peptide" evidence="2">
    <location>
        <begin position="1"/>
        <end position="24"/>
    </location>
</feature>
<dbReference type="InterPro" id="IPR017949">
    <property type="entry name" value="Thaumatin_CS"/>
</dbReference>
<dbReference type="EMBL" id="LWDX02057857">
    <property type="protein sequence ID" value="OEL18066.1"/>
    <property type="molecule type" value="Genomic_DNA"/>
</dbReference>
<dbReference type="PRINTS" id="PR00347">
    <property type="entry name" value="THAUMATIN"/>
</dbReference>
<dbReference type="Pfam" id="PF00314">
    <property type="entry name" value="Thaumatin"/>
    <property type="match status" value="1"/>
</dbReference>
<keyword evidence="1" id="KW-1015">Disulfide bond</keyword>
<evidence type="ECO:0000256" key="2">
    <source>
        <dbReference type="SAM" id="SignalP"/>
    </source>
</evidence>
<organism evidence="3 4">
    <name type="scientific">Dichanthelium oligosanthes</name>
    <dbReference type="NCBI Taxonomy" id="888268"/>
    <lineage>
        <taxon>Eukaryota</taxon>
        <taxon>Viridiplantae</taxon>
        <taxon>Streptophyta</taxon>
        <taxon>Embryophyta</taxon>
        <taxon>Tracheophyta</taxon>
        <taxon>Spermatophyta</taxon>
        <taxon>Magnoliopsida</taxon>
        <taxon>Liliopsida</taxon>
        <taxon>Poales</taxon>
        <taxon>Poaceae</taxon>
        <taxon>PACMAD clade</taxon>
        <taxon>Panicoideae</taxon>
        <taxon>Panicodae</taxon>
        <taxon>Paniceae</taxon>
        <taxon>Dichantheliinae</taxon>
        <taxon>Dichanthelium</taxon>
    </lineage>
</organism>
<dbReference type="InterPro" id="IPR037176">
    <property type="entry name" value="Osmotin/thaumatin-like_sf"/>
</dbReference>
<dbReference type="SUPFAM" id="SSF49870">
    <property type="entry name" value="Osmotin, thaumatin-like protein"/>
    <property type="match status" value="1"/>
</dbReference>
<proteinExistence type="predicted"/>
<dbReference type="OrthoDB" id="430315at2759"/>
<accession>A0A1E5UYU1</accession>
<feature type="chain" id="PRO_5009187498" evidence="2">
    <location>
        <begin position="25"/>
        <end position="181"/>
    </location>
</feature>
<dbReference type="Proteomes" id="UP000095767">
    <property type="component" value="Unassembled WGS sequence"/>
</dbReference>
<dbReference type="PROSITE" id="PS51367">
    <property type="entry name" value="THAUMATIN_2"/>
    <property type="match status" value="1"/>
</dbReference>
<evidence type="ECO:0000256" key="1">
    <source>
        <dbReference type="PIRSR" id="PIRSR002703-1"/>
    </source>
</evidence>
<dbReference type="PROSITE" id="PS00316">
    <property type="entry name" value="THAUMATIN_1"/>
    <property type="match status" value="1"/>
</dbReference>
<protein>
    <submittedName>
        <fullName evidence="3">Thaumatin-like protein</fullName>
    </submittedName>
</protein>
<gene>
    <name evidence="3" type="ORF">BAE44_0020914</name>
</gene>
<name>A0A1E5UYU1_9POAL</name>
<dbReference type="AlphaFoldDB" id="A0A1E5UYU1"/>
<reference evidence="3 4" key="1">
    <citation type="submission" date="2016-09" db="EMBL/GenBank/DDBJ databases">
        <title>The draft genome of Dichanthelium oligosanthes: A C3 panicoid grass species.</title>
        <authorList>
            <person name="Studer A.J."/>
            <person name="Schnable J.C."/>
            <person name="Brutnell T.P."/>
        </authorList>
    </citation>
    <scope>NUCLEOTIDE SEQUENCE [LARGE SCALE GENOMIC DNA]</scope>
    <source>
        <strain evidence="4">cv. Kellogg 1175</strain>
        <tissue evidence="3">Leaf</tissue>
    </source>
</reference>
<keyword evidence="4" id="KW-1185">Reference proteome</keyword>
<dbReference type="SMART" id="SM00205">
    <property type="entry name" value="THN"/>
    <property type="match status" value="1"/>
</dbReference>
<comment type="caution">
    <text evidence="3">The sequence shown here is derived from an EMBL/GenBank/DDBJ whole genome shotgun (WGS) entry which is preliminary data.</text>
</comment>
<feature type="disulfide bond" evidence="1">
    <location>
        <begin position="78"/>
        <end position="88"/>
    </location>
</feature>
<feature type="disulfide bond" evidence="1">
    <location>
        <begin position="93"/>
        <end position="98"/>
    </location>
</feature>
<evidence type="ECO:0000313" key="4">
    <source>
        <dbReference type="Proteomes" id="UP000095767"/>
    </source>
</evidence>
<dbReference type="InterPro" id="IPR001938">
    <property type="entry name" value="Thaumatin"/>
</dbReference>
<dbReference type="CDD" id="cd09217">
    <property type="entry name" value="TLP-P"/>
    <property type="match status" value="1"/>
</dbReference>